<keyword evidence="3" id="KW-0934">Plastid</keyword>
<reference evidence="10 11" key="1">
    <citation type="journal article" date="2024" name="Nat. Commun.">
        <title>Phylogenomics reveals the evolutionary origins of lichenization in chlorophyte algae.</title>
        <authorList>
            <person name="Puginier C."/>
            <person name="Libourel C."/>
            <person name="Otte J."/>
            <person name="Skaloud P."/>
            <person name="Haon M."/>
            <person name="Grisel S."/>
            <person name="Petersen M."/>
            <person name="Berrin J.G."/>
            <person name="Delaux P.M."/>
            <person name="Dal Grande F."/>
            <person name="Keller J."/>
        </authorList>
    </citation>
    <scope>NUCLEOTIDE SEQUENCE [LARGE SCALE GENOMIC DNA]</scope>
    <source>
        <strain evidence="10 11">SAG 2523</strain>
    </source>
</reference>
<dbReference type="PANTHER" id="PTHR13501">
    <property type="entry name" value="CHLOROPLAST 50S RIBOSOMAL PROTEIN L22-RELATED"/>
    <property type="match status" value="1"/>
</dbReference>
<dbReference type="InterPro" id="IPR005727">
    <property type="entry name" value="Ribosomal_uL22_bac/chlpt-type"/>
</dbReference>
<organism evidence="10 11">
    <name type="scientific">Apatococcus fuscideae</name>
    <dbReference type="NCBI Taxonomy" id="2026836"/>
    <lineage>
        <taxon>Eukaryota</taxon>
        <taxon>Viridiplantae</taxon>
        <taxon>Chlorophyta</taxon>
        <taxon>core chlorophytes</taxon>
        <taxon>Trebouxiophyceae</taxon>
        <taxon>Chlorellales</taxon>
        <taxon>Chlorellaceae</taxon>
        <taxon>Apatococcus</taxon>
    </lineage>
</organism>
<dbReference type="InterPro" id="IPR001063">
    <property type="entry name" value="Ribosomal_uL22"/>
</dbReference>
<evidence type="ECO:0000256" key="3">
    <source>
        <dbReference type="ARBA" id="ARBA00022640"/>
    </source>
</evidence>
<protein>
    <recommendedName>
        <fullName evidence="8">Large ribosomal subunit protein uL22c</fullName>
    </recommendedName>
</protein>
<gene>
    <name evidence="10" type="ORF">WJX84_005541</name>
</gene>
<dbReference type="PROSITE" id="PS00464">
    <property type="entry name" value="RIBOSOMAL_L22"/>
    <property type="match status" value="1"/>
</dbReference>
<evidence type="ECO:0000256" key="5">
    <source>
        <dbReference type="ARBA" id="ARBA00022884"/>
    </source>
</evidence>
<keyword evidence="11" id="KW-1185">Reference proteome</keyword>
<evidence type="ECO:0000313" key="11">
    <source>
        <dbReference type="Proteomes" id="UP001485043"/>
    </source>
</evidence>
<proteinExistence type="inferred from homology"/>
<evidence type="ECO:0000256" key="8">
    <source>
        <dbReference type="ARBA" id="ARBA00035285"/>
    </source>
</evidence>
<dbReference type="GO" id="GO:0003735">
    <property type="term" value="F:structural constituent of ribosome"/>
    <property type="evidence" value="ECO:0007669"/>
    <property type="project" value="InterPro"/>
</dbReference>
<keyword evidence="6 9" id="KW-0689">Ribosomal protein</keyword>
<evidence type="ECO:0000256" key="9">
    <source>
        <dbReference type="RuleBase" id="RU004005"/>
    </source>
</evidence>
<name>A0AAW1T132_9CHLO</name>
<keyword evidence="4" id="KW-0699">rRNA-binding</keyword>
<sequence>MMLRAQIPVASSSVPHRVSAAQGLSSTARVCPGCSSLSPRLRQARPLVSLQAAPVAKAATAATTGTQAVAVSKWQKGSVHKVRRVLDTIRGRSYEEALMILEYSPYRACELITKTLVSAASNAKHNHGMSKVKLYVSEAFADEAMGFKRLSFRAMGRAYKIKKPNAHLTIKVKERSEA</sequence>
<dbReference type="InterPro" id="IPR047867">
    <property type="entry name" value="Ribosomal_uL22_bac/org-type"/>
</dbReference>
<dbReference type="GO" id="GO:0015934">
    <property type="term" value="C:large ribosomal subunit"/>
    <property type="evidence" value="ECO:0007669"/>
    <property type="project" value="InterPro"/>
</dbReference>
<comment type="subcellular location">
    <subcellularLocation>
        <location evidence="1">Plastid</location>
    </subcellularLocation>
</comment>
<dbReference type="NCBIfam" id="TIGR01044">
    <property type="entry name" value="rplV_bact"/>
    <property type="match status" value="1"/>
</dbReference>
<evidence type="ECO:0000256" key="2">
    <source>
        <dbReference type="ARBA" id="ARBA00009451"/>
    </source>
</evidence>
<evidence type="ECO:0000256" key="4">
    <source>
        <dbReference type="ARBA" id="ARBA00022730"/>
    </source>
</evidence>
<dbReference type="Proteomes" id="UP001485043">
    <property type="component" value="Unassembled WGS sequence"/>
</dbReference>
<dbReference type="GO" id="GO:0006412">
    <property type="term" value="P:translation"/>
    <property type="evidence" value="ECO:0007669"/>
    <property type="project" value="InterPro"/>
</dbReference>
<dbReference type="AlphaFoldDB" id="A0AAW1T132"/>
<comment type="caution">
    <text evidence="10">The sequence shown here is derived from an EMBL/GenBank/DDBJ whole genome shotgun (WGS) entry which is preliminary data.</text>
</comment>
<dbReference type="SUPFAM" id="SSF54843">
    <property type="entry name" value="Ribosomal protein L22"/>
    <property type="match status" value="1"/>
</dbReference>
<dbReference type="GO" id="GO:0019843">
    <property type="term" value="F:rRNA binding"/>
    <property type="evidence" value="ECO:0007669"/>
    <property type="project" value="UniProtKB-KW"/>
</dbReference>
<dbReference type="PANTHER" id="PTHR13501:SF10">
    <property type="entry name" value="LARGE RIBOSOMAL SUBUNIT PROTEIN UL22M"/>
    <property type="match status" value="1"/>
</dbReference>
<dbReference type="Gene3D" id="3.90.470.10">
    <property type="entry name" value="Ribosomal protein L22/L17"/>
    <property type="match status" value="1"/>
</dbReference>
<evidence type="ECO:0000256" key="1">
    <source>
        <dbReference type="ARBA" id="ARBA00004474"/>
    </source>
</evidence>
<evidence type="ECO:0000256" key="6">
    <source>
        <dbReference type="ARBA" id="ARBA00022980"/>
    </source>
</evidence>
<comment type="similarity">
    <text evidence="2 9">Belongs to the universal ribosomal protein uL22 family.</text>
</comment>
<keyword evidence="5" id="KW-0694">RNA-binding</keyword>
<dbReference type="GO" id="GO:0009536">
    <property type="term" value="C:plastid"/>
    <property type="evidence" value="ECO:0007669"/>
    <property type="project" value="UniProtKB-SubCell"/>
</dbReference>
<keyword evidence="7 9" id="KW-0687">Ribonucleoprotein</keyword>
<evidence type="ECO:0000256" key="7">
    <source>
        <dbReference type="ARBA" id="ARBA00023274"/>
    </source>
</evidence>
<accession>A0AAW1T132</accession>
<dbReference type="HAMAP" id="MF_01331_B">
    <property type="entry name" value="Ribosomal_uL22_B"/>
    <property type="match status" value="1"/>
</dbReference>
<dbReference type="Pfam" id="PF00237">
    <property type="entry name" value="Ribosomal_L22"/>
    <property type="match status" value="1"/>
</dbReference>
<evidence type="ECO:0000313" key="10">
    <source>
        <dbReference type="EMBL" id="KAK9862627.1"/>
    </source>
</evidence>
<dbReference type="InterPro" id="IPR018260">
    <property type="entry name" value="Ribosomal_uL22_CS"/>
</dbReference>
<dbReference type="EMBL" id="JALJOV010000579">
    <property type="protein sequence ID" value="KAK9862627.1"/>
    <property type="molecule type" value="Genomic_DNA"/>
</dbReference>
<dbReference type="InterPro" id="IPR036394">
    <property type="entry name" value="Ribosomal_uL22_sf"/>
</dbReference>
<dbReference type="CDD" id="cd00336">
    <property type="entry name" value="Ribosomal_L22"/>
    <property type="match status" value="1"/>
</dbReference>